<keyword evidence="3" id="KW-0687">Ribonucleoprotein</keyword>
<dbReference type="GO" id="GO:0003735">
    <property type="term" value="F:structural constituent of ribosome"/>
    <property type="evidence" value="ECO:0007669"/>
    <property type="project" value="InterPro"/>
</dbReference>
<keyword evidence="2 5" id="KW-0689">Ribosomal protein</keyword>
<evidence type="ECO:0000259" key="4">
    <source>
        <dbReference type="Pfam" id="PF00177"/>
    </source>
</evidence>
<dbReference type="GO" id="GO:0005763">
    <property type="term" value="C:mitochondrial small ribosomal subunit"/>
    <property type="evidence" value="ECO:0007669"/>
    <property type="project" value="InterPro"/>
</dbReference>
<organism evidence="5">
    <name type="scientific">Micromonas pusilla (strain CCMP1545)</name>
    <name type="common">Picoplanktonic green alga</name>
    <dbReference type="NCBI Taxonomy" id="564608"/>
    <lineage>
        <taxon>Eukaryota</taxon>
        <taxon>Viridiplantae</taxon>
        <taxon>Chlorophyta</taxon>
        <taxon>Mamiellophyceae</taxon>
        <taxon>Mamiellales</taxon>
        <taxon>Mamiellaceae</taxon>
        <taxon>Micromonas</taxon>
    </lineage>
</organism>
<evidence type="ECO:0000256" key="2">
    <source>
        <dbReference type="ARBA" id="ARBA00022980"/>
    </source>
</evidence>
<evidence type="ECO:0000256" key="3">
    <source>
        <dbReference type="ARBA" id="ARBA00023274"/>
    </source>
</evidence>
<reference evidence="5" key="1">
    <citation type="submission" date="2009-03" db="EMBL/GenBank/DDBJ databases">
        <title>Green evolution and dynamic adaptations revealed by genomes of the marine picoeukaryotes Micromonas.</title>
        <authorList>
            <person name="Worden A.Z."/>
            <person name="Lee J.-H."/>
            <person name="Mock T."/>
            <person name="Rouze P."/>
            <person name="Simmons M.P."/>
            <person name="Aerts A.L."/>
            <person name="Allen A.E."/>
            <person name="Cuvelier M.L."/>
            <person name="Derelle E."/>
            <person name="Everett M.V."/>
            <person name="Foulon E."/>
            <person name="Grimwood J."/>
            <person name="Gundlach H."/>
            <person name="Henrissat B."/>
            <person name="Napoli C."/>
            <person name="McDonald S.M."/>
            <person name="Schnitzler Parker M."/>
            <person name="Rombauts S."/>
            <person name="Salamov A."/>
            <person name="Von Dassow P."/>
            <person name="Badger J.H."/>
            <person name="Coutinho P.M."/>
            <person name="Demir E."/>
            <person name="Dubchak I."/>
            <person name="Gentemann C."/>
            <person name="Eikrem W."/>
            <person name="Gready J.E."/>
            <person name="John U."/>
            <person name="Lanier W."/>
            <person name="Lindquist E.A."/>
            <person name="Lucas S."/>
            <person name="Mayer K.F.X."/>
            <person name="Moreau H."/>
            <person name="Not F."/>
            <person name="Otillar R."/>
            <person name="Panaud O."/>
            <person name="Pangilinan J."/>
            <person name="Paulsen I."/>
            <person name="Piegu B."/>
            <person name="Poliakov A."/>
            <person name="Robbens S."/>
            <person name="Schmutz J."/>
            <person name="Toulza E."/>
            <person name="Wyss T."/>
            <person name="Zelensky A."/>
            <person name="Zhou K."/>
            <person name="Armbrust E.V."/>
            <person name="Bhattacharya D."/>
            <person name="Goodenough U.W."/>
            <person name="Van de Peer Y."/>
            <person name="Grigoriev I.V."/>
        </authorList>
    </citation>
    <scope>NUCLEOTIDE SEQUENCE</scope>
    <source>
        <strain evidence="5">CCMP1545</strain>
    </source>
</reference>
<keyword evidence="5" id="KW-0496">Mitochondrion</keyword>
<dbReference type="GO" id="GO:0006412">
    <property type="term" value="P:translation"/>
    <property type="evidence" value="ECO:0007669"/>
    <property type="project" value="InterPro"/>
</dbReference>
<dbReference type="AlphaFoldDB" id="C1KR98"/>
<dbReference type="GO" id="GO:0019843">
    <property type="term" value="F:rRNA binding"/>
    <property type="evidence" value="ECO:0007669"/>
    <property type="project" value="InterPro"/>
</dbReference>
<name>C1KR98_MICPC</name>
<gene>
    <name evidence="5" type="ORF">MicpuC_mit36</name>
</gene>
<sequence>MIRQAEGVHALSLCTQPLEVTFKDHQAPASKPKRGLAPEDQRDFLVTVAGFLTKKGAKGKAHTLLKRVMHLLKKDPSAQKEPSLVFLKTAVAQVTPSFELRKARISGRTQYIPAALPIQKAEGLGLRVLLSHAHKAARTQSGQRKSFAMTLGNEVLQAKAHQGQAIQTKYTTHKTAEHNRTLMRRRWW</sequence>
<dbReference type="Pfam" id="PF00177">
    <property type="entry name" value="Ribosomal_S7"/>
    <property type="match status" value="1"/>
</dbReference>
<evidence type="ECO:0000256" key="1">
    <source>
        <dbReference type="ARBA" id="ARBA00007151"/>
    </source>
</evidence>
<dbReference type="InterPro" id="IPR023798">
    <property type="entry name" value="Ribosomal_uS7_dom"/>
</dbReference>
<protein>
    <submittedName>
        <fullName evidence="5">Ribosomal protein S7</fullName>
    </submittedName>
</protein>
<dbReference type="SUPFAM" id="SSF47973">
    <property type="entry name" value="Ribosomal protein S7"/>
    <property type="match status" value="1"/>
</dbReference>
<geneLocation type="mitochondrion" evidence="5"/>
<evidence type="ECO:0000313" key="5">
    <source>
        <dbReference type="EMBL" id="ACO50730.1"/>
    </source>
</evidence>
<dbReference type="InterPro" id="IPR036823">
    <property type="entry name" value="Ribosomal_uS7_dom_sf"/>
</dbReference>
<dbReference type="EMBL" id="FJ858268">
    <property type="protein sequence ID" value="ACO50730.1"/>
    <property type="molecule type" value="Genomic_DNA"/>
</dbReference>
<comment type="similarity">
    <text evidence="1">Belongs to the universal ribosomal protein uS7 family.</text>
</comment>
<dbReference type="CDD" id="cd15484">
    <property type="entry name" value="uS7_plant"/>
    <property type="match status" value="1"/>
</dbReference>
<proteinExistence type="inferred from homology"/>
<dbReference type="InterPro" id="IPR034643">
    <property type="entry name" value="RPS7_plant"/>
</dbReference>
<dbReference type="Gene3D" id="1.10.455.10">
    <property type="entry name" value="Ribosomal protein S7 domain"/>
    <property type="match status" value="1"/>
</dbReference>
<feature type="domain" description="Small ribosomal subunit protein uS7" evidence="4">
    <location>
        <begin position="47"/>
        <end position="180"/>
    </location>
</feature>
<accession>C1KR98</accession>